<evidence type="ECO:0000313" key="2">
    <source>
        <dbReference type="Proteomes" id="UP000308707"/>
    </source>
</evidence>
<reference evidence="1 2" key="1">
    <citation type="submission" date="2019-04" db="EMBL/GenBank/DDBJ databases">
        <title>Reference strain of H23.</title>
        <authorList>
            <person name="Luo X."/>
        </authorList>
    </citation>
    <scope>NUCLEOTIDE SEQUENCE [LARGE SCALE GENOMIC DNA]</scope>
    <source>
        <strain evidence="1 2">H23</strain>
    </source>
</reference>
<comment type="caution">
    <text evidence="1">The sequence shown here is derived from an EMBL/GenBank/DDBJ whole genome shotgun (WGS) entry which is preliminary data.</text>
</comment>
<proteinExistence type="predicted"/>
<evidence type="ECO:0000313" key="1">
    <source>
        <dbReference type="EMBL" id="TKR30508.1"/>
    </source>
</evidence>
<gene>
    <name evidence="1" type="ORF">FCE95_10340</name>
</gene>
<dbReference type="AlphaFoldDB" id="A0A4U5JQ10"/>
<dbReference type="Proteomes" id="UP000308707">
    <property type="component" value="Unassembled WGS sequence"/>
</dbReference>
<dbReference type="OrthoDB" id="1441420at2"/>
<name>A0A4U5JQ10_9GAMM</name>
<sequence length="121" mass="13518">MAKKKVVGPLADRTTRNPFRLLNPSGLVDAYSVIYSSRNGMRRIGLKRGATYVGDLFFHADDAALPADQLADGHIVLNYRLRDFANILDLLRNEKPLYLWYHGANSDNGLWSGDEPIGEAE</sequence>
<protein>
    <submittedName>
        <fullName evidence="1">Uncharacterized protein</fullName>
    </submittedName>
</protein>
<accession>A0A4U5JQ10</accession>
<keyword evidence="2" id="KW-1185">Reference proteome</keyword>
<dbReference type="RefSeq" id="WP_137266938.1">
    <property type="nucleotide sequence ID" value="NZ_SZUA01000002.1"/>
</dbReference>
<organism evidence="1 2">
    <name type="scientific">Luteimonas gilva</name>
    <dbReference type="NCBI Taxonomy" id="2572684"/>
    <lineage>
        <taxon>Bacteria</taxon>
        <taxon>Pseudomonadati</taxon>
        <taxon>Pseudomonadota</taxon>
        <taxon>Gammaproteobacteria</taxon>
        <taxon>Lysobacterales</taxon>
        <taxon>Lysobacteraceae</taxon>
        <taxon>Luteimonas</taxon>
    </lineage>
</organism>
<dbReference type="EMBL" id="SZUA01000002">
    <property type="protein sequence ID" value="TKR30508.1"/>
    <property type="molecule type" value="Genomic_DNA"/>
</dbReference>